<feature type="binding site" evidence="2">
    <location>
        <position position="76"/>
    </location>
    <ligand>
        <name>Mg(2+)</name>
        <dbReference type="ChEBI" id="CHEBI:18420"/>
        <label>3</label>
    </ligand>
</feature>
<dbReference type="GO" id="GO:0000287">
    <property type="term" value="F:magnesium ion binding"/>
    <property type="evidence" value="ECO:0007669"/>
    <property type="project" value="UniProtKB-UniRule"/>
</dbReference>
<comment type="function">
    <text evidence="2">Catalyzes the ATP-dependent phosphorylation of thiamine-monophosphate (TMP) to form thiamine-pyrophosphate (TPP), the active form of vitamin B1.</text>
</comment>
<feature type="binding site" evidence="2">
    <location>
        <position position="45"/>
    </location>
    <ligand>
        <name>Mg(2+)</name>
        <dbReference type="ChEBI" id="CHEBI:18420"/>
        <label>4</label>
    </ligand>
</feature>
<feature type="binding site" evidence="2">
    <location>
        <position position="124"/>
    </location>
    <ligand>
        <name>Mg(2+)</name>
        <dbReference type="ChEBI" id="CHEBI:18420"/>
        <label>1</label>
    </ligand>
</feature>
<dbReference type="SUPFAM" id="SSF55326">
    <property type="entry name" value="PurM N-terminal domain-like"/>
    <property type="match status" value="1"/>
</dbReference>
<reference evidence="6" key="1">
    <citation type="journal article" date="2015" name="Genome Announc.">
        <title>High-Quality Draft Genome Sequence of Desulfovibrio carbinoliphilus FW-101-2B, an Organic Acid-Oxidizing Sulfate-Reducing Bacterium Isolated from Uranium(VI)-Contaminated Groundwater.</title>
        <authorList>
            <person name="Ramsay B.D."/>
            <person name="Hwang C."/>
            <person name="Woo H.L."/>
            <person name="Carroll S.L."/>
            <person name="Lucas S."/>
            <person name="Han J."/>
            <person name="Lapidus A.L."/>
            <person name="Cheng J.F."/>
            <person name="Goodwin L.A."/>
            <person name="Pitluck S."/>
            <person name="Peters L."/>
            <person name="Chertkov O."/>
            <person name="Held B."/>
            <person name="Detter J.C."/>
            <person name="Han C.S."/>
            <person name="Tapia R."/>
            <person name="Land M.L."/>
            <person name="Hauser L.J."/>
            <person name="Kyrpides N.C."/>
            <person name="Ivanova N.N."/>
            <person name="Mikhailova N."/>
            <person name="Pagani I."/>
            <person name="Woyke T."/>
            <person name="Arkin A.P."/>
            <person name="Dehal P."/>
            <person name="Chivian D."/>
            <person name="Criddle C.S."/>
            <person name="Wu W."/>
            <person name="Chakraborty R."/>
            <person name="Hazen T.C."/>
            <person name="Fields M.W."/>
        </authorList>
    </citation>
    <scope>NUCLEOTIDE SEQUENCE [LARGE SCALE GENOMIC DNA]</scope>
    <source>
        <strain evidence="6">FW-101-2B</strain>
    </source>
</reference>
<dbReference type="InterPro" id="IPR036676">
    <property type="entry name" value="PurM-like_C_sf"/>
</dbReference>
<dbReference type="PANTHER" id="PTHR30270:SF0">
    <property type="entry name" value="THIAMINE-MONOPHOSPHATE KINASE"/>
    <property type="match status" value="1"/>
</dbReference>
<comment type="pathway">
    <text evidence="2">Cofactor biosynthesis; thiamine diphosphate biosynthesis; thiamine diphosphate from thiamine phosphate: step 1/1.</text>
</comment>
<feature type="binding site" evidence="2">
    <location>
        <position position="47"/>
    </location>
    <ligand>
        <name>Mg(2+)</name>
        <dbReference type="ChEBI" id="CHEBI:18420"/>
        <label>2</label>
    </ligand>
</feature>
<protein>
    <recommendedName>
        <fullName evidence="2">Thiamine-monophosphate kinase</fullName>
        <shortName evidence="2">TMP kinase</shortName>
        <shortName evidence="2">Thiamine-phosphate kinase</shortName>
        <ecNumber evidence="2">2.7.4.16</ecNumber>
    </recommendedName>
</protein>
<comment type="caution">
    <text evidence="2">Lacks conserved residue(s) required for the propagation of feature annotation.</text>
</comment>
<feature type="binding site" evidence="2">
    <location>
        <position position="46"/>
    </location>
    <ligand>
        <name>Mg(2+)</name>
        <dbReference type="ChEBI" id="CHEBI:18420"/>
        <label>1</label>
    </ligand>
</feature>
<dbReference type="AlphaFoldDB" id="G7QCK0"/>
<sequence>MTRLRSEDDFLALIDRHFPREGDGIVLPRGDDAAVVACPGPVCLTTDLFLEDVHFRRGYFAPEDTGYKALAVNISDVAAMGCRPTGFVLGLVSPEDADREYWDGVLAGMATLAARFDLPLAGGDLSRGDKVGLSVTLWGTPGPSGRFLTRGAATPGDVLFVVGDIGLARVGLTVLEKDGPDAAARFPDAVAAHLRPEPQVAAGLALAGLSRVTACMDVSDGLARDLPRLLPPGLGADLFLTPALLHPEVTAHAAGHGRKPEKEAVFGGEDYALLAAVSPAGWPEVRAALPQAKAIGLVAGNAASTLNGAPFDPRGFDHFG</sequence>
<keyword evidence="2" id="KW-0547">Nucleotide-binding</keyword>
<feature type="binding site" evidence="2">
    <location>
        <position position="150"/>
    </location>
    <ligand>
        <name>ATP</name>
        <dbReference type="ChEBI" id="CHEBI:30616"/>
    </ligand>
</feature>
<proteinExistence type="inferred from homology"/>
<keyword evidence="2" id="KW-0479">Metal-binding</keyword>
<dbReference type="Gene3D" id="3.30.1330.10">
    <property type="entry name" value="PurM-like, N-terminal domain"/>
    <property type="match status" value="1"/>
</dbReference>
<dbReference type="HAMAP" id="MF_02128">
    <property type="entry name" value="TMP_kinase"/>
    <property type="match status" value="1"/>
</dbReference>
<dbReference type="InterPro" id="IPR006283">
    <property type="entry name" value="ThiL-like"/>
</dbReference>
<dbReference type="Pfam" id="PF02769">
    <property type="entry name" value="AIRS_C"/>
    <property type="match status" value="1"/>
</dbReference>
<dbReference type="PIRSF" id="PIRSF005303">
    <property type="entry name" value="Thiam_monoph_kin"/>
    <property type="match status" value="1"/>
</dbReference>
<keyword evidence="6" id="KW-1185">Reference proteome</keyword>
<dbReference type="Pfam" id="PF00586">
    <property type="entry name" value="AIRS"/>
    <property type="match status" value="1"/>
</dbReference>
<dbReference type="GO" id="GO:0009229">
    <property type="term" value="P:thiamine diphosphate biosynthetic process"/>
    <property type="evidence" value="ECO:0007669"/>
    <property type="project" value="UniProtKB-UniRule"/>
</dbReference>
<evidence type="ECO:0000259" key="4">
    <source>
        <dbReference type="Pfam" id="PF02769"/>
    </source>
</evidence>
<feature type="domain" description="PurM-like C-terminal" evidence="4">
    <location>
        <begin position="155"/>
        <end position="298"/>
    </location>
</feature>
<dbReference type="eggNOG" id="COG0611">
    <property type="taxonomic scope" value="Bacteria"/>
</dbReference>
<evidence type="ECO:0000259" key="3">
    <source>
        <dbReference type="Pfam" id="PF00586"/>
    </source>
</evidence>
<dbReference type="GO" id="GO:0005524">
    <property type="term" value="F:ATP binding"/>
    <property type="evidence" value="ECO:0007669"/>
    <property type="project" value="UniProtKB-UniRule"/>
</dbReference>
<dbReference type="Gene3D" id="3.90.650.10">
    <property type="entry name" value="PurM-like C-terminal domain"/>
    <property type="match status" value="1"/>
</dbReference>
<comment type="similarity">
    <text evidence="2">Belongs to the thiamine-monophosphate kinase family.</text>
</comment>
<dbReference type="NCBIfam" id="TIGR01379">
    <property type="entry name" value="thiL"/>
    <property type="match status" value="1"/>
</dbReference>
<dbReference type="EC" id="2.7.4.16" evidence="2"/>
<dbReference type="PANTHER" id="PTHR30270">
    <property type="entry name" value="THIAMINE-MONOPHOSPHATE KINASE"/>
    <property type="match status" value="1"/>
</dbReference>
<dbReference type="UniPathway" id="UPA00060">
    <property type="reaction ID" value="UER00142"/>
</dbReference>
<feature type="binding site" evidence="2">
    <location>
        <position position="316"/>
    </location>
    <ligand>
        <name>substrate</name>
    </ligand>
</feature>
<feature type="binding site" evidence="2">
    <location>
        <position position="32"/>
    </location>
    <ligand>
        <name>Mg(2+)</name>
        <dbReference type="ChEBI" id="CHEBI:18420"/>
        <label>3</label>
    </ligand>
</feature>
<accession>G7QCK0</accession>
<feature type="domain" description="PurM-like N-terminal" evidence="3">
    <location>
        <begin position="30"/>
        <end position="139"/>
    </location>
</feature>
<feature type="binding site" evidence="2">
    <location>
        <begin position="123"/>
        <end position="124"/>
    </location>
    <ligand>
        <name>ATP</name>
        <dbReference type="ChEBI" id="CHEBI:30616"/>
    </ligand>
</feature>
<feature type="binding site" evidence="2">
    <location>
        <position position="220"/>
    </location>
    <ligand>
        <name>Mg(2+)</name>
        <dbReference type="ChEBI" id="CHEBI:18420"/>
        <label>5</label>
    </ligand>
</feature>
<dbReference type="OrthoDB" id="9802811at2"/>
<gene>
    <name evidence="2" type="primary">thiL</name>
    <name evidence="5" type="ORF">DFW101_0139</name>
</gene>
<keyword evidence="1 2" id="KW-0784">Thiamine biosynthesis</keyword>
<evidence type="ECO:0000313" key="6">
    <source>
        <dbReference type="Proteomes" id="UP000004662"/>
    </source>
</evidence>
<dbReference type="HOGENOM" id="CLU_046964_1_1_7"/>
<organism evidence="5 6">
    <name type="scientific">Solidesulfovibrio carbinoliphilus subsp. oakridgensis</name>
    <dbReference type="NCBI Taxonomy" id="694327"/>
    <lineage>
        <taxon>Bacteria</taxon>
        <taxon>Pseudomonadati</taxon>
        <taxon>Thermodesulfobacteriota</taxon>
        <taxon>Desulfovibrionia</taxon>
        <taxon>Desulfovibrionales</taxon>
        <taxon>Desulfovibrionaceae</taxon>
        <taxon>Solidesulfovibrio</taxon>
    </lineage>
</organism>
<feature type="binding site" evidence="2">
    <location>
        <position position="217"/>
    </location>
    <ligand>
        <name>Mg(2+)</name>
        <dbReference type="ChEBI" id="CHEBI:18420"/>
        <label>3</label>
    </ligand>
</feature>
<evidence type="ECO:0000313" key="5">
    <source>
        <dbReference type="EMBL" id="EHJ46156.1"/>
    </source>
</evidence>
<keyword evidence="2" id="KW-0067">ATP-binding</keyword>
<feature type="binding site" evidence="2">
    <location>
        <position position="32"/>
    </location>
    <ligand>
        <name>Mg(2+)</name>
        <dbReference type="ChEBI" id="CHEBI:18420"/>
        <label>4</label>
    </ligand>
</feature>
<comment type="catalytic activity">
    <reaction evidence="2">
        <text>thiamine phosphate + ATP = thiamine diphosphate + ADP</text>
        <dbReference type="Rhea" id="RHEA:15913"/>
        <dbReference type="ChEBI" id="CHEBI:30616"/>
        <dbReference type="ChEBI" id="CHEBI:37575"/>
        <dbReference type="ChEBI" id="CHEBI:58937"/>
        <dbReference type="ChEBI" id="CHEBI:456216"/>
        <dbReference type="EC" id="2.7.4.16"/>
    </reaction>
</comment>
<dbReference type="RefSeq" id="WP_009179614.1">
    <property type="nucleotide sequence ID" value="NZ_CM001368.1"/>
</dbReference>
<dbReference type="SUPFAM" id="SSF56042">
    <property type="entry name" value="PurM C-terminal domain-like"/>
    <property type="match status" value="1"/>
</dbReference>
<dbReference type="CDD" id="cd02194">
    <property type="entry name" value="ThiL"/>
    <property type="match status" value="1"/>
</dbReference>
<dbReference type="InterPro" id="IPR036921">
    <property type="entry name" value="PurM-like_N_sf"/>
</dbReference>
<keyword evidence="2" id="KW-0460">Magnesium</keyword>
<feature type="binding site" evidence="2">
    <location>
        <position position="76"/>
    </location>
    <ligand>
        <name>Mg(2+)</name>
        <dbReference type="ChEBI" id="CHEBI:18420"/>
        <label>2</label>
    </ligand>
</feature>
<evidence type="ECO:0000256" key="1">
    <source>
        <dbReference type="ARBA" id="ARBA00022977"/>
    </source>
</evidence>
<feature type="binding site" evidence="2">
    <location>
        <position position="47"/>
    </location>
    <ligand>
        <name>Mg(2+)</name>
        <dbReference type="ChEBI" id="CHEBI:18420"/>
        <label>1</label>
    </ligand>
</feature>
<name>G7QCK0_9BACT</name>
<dbReference type="GO" id="GO:0009030">
    <property type="term" value="F:thiamine-phosphate kinase activity"/>
    <property type="evidence" value="ECO:0007669"/>
    <property type="project" value="UniProtKB-UniRule"/>
</dbReference>
<comment type="miscellaneous">
    <text evidence="2">Reaction mechanism of ThiL seems to utilize a direct, inline transfer of the gamma-phosphate of ATP to TMP rather than a phosphorylated enzyme intermediate.</text>
</comment>
<keyword evidence="2 5" id="KW-0418">Kinase</keyword>
<dbReference type="STRING" id="694327.DFW101_0139"/>
<dbReference type="EMBL" id="CM001368">
    <property type="protein sequence ID" value="EHJ46156.1"/>
    <property type="molecule type" value="Genomic_DNA"/>
</dbReference>
<dbReference type="Proteomes" id="UP000004662">
    <property type="component" value="Chromosome"/>
</dbReference>
<evidence type="ECO:0000256" key="2">
    <source>
        <dbReference type="HAMAP-Rule" id="MF_02128"/>
    </source>
</evidence>
<dbReference type="InterPro" id="IPR016188">
    <property type="entry name" value="PurM-like_N"/>
</dbReference>
<keyword evidence="2 5" id="KW-0808">Transferase</keyword>
<feature type="binding site" evidence="2">
    <location>
        <position position="54"/>
    </location>
    <ligand>
        <name>substrate</name>
    </ligand>
</feature>
<dbReference type="GO" id="GO:0009228">
    <property type="term" value="P:thiamine biosynthetic process"/>
    <property type="evidence" value="ECO:0007669"/>
    <property type="project" value="UniProtKB-KW"/>
</dbReference>
<feature type="binding site" evidence="2">
    <location>
        <position position="219"/>
    </location>
    <ligand>
        <name>ATP</name>
        <dbReference type="ChEBI" id="CHEBI:30616"/>
    </ligand>
</feature>
<feature type="binding site" evidence="2">
    <location>
        <position position="269"/>
    </location>
    <ligand>
        <name>substrate</name>
    </ligand>
</feature>
<dbReference type="InterPro" id="IPR010918">
    <property type="entry name" value="PurM-like_C_dom"/>
</dbReference>
<feature type="binding site" evidence="2">
    <location>
        <position position="76"/>
    </location>
    <ligand>
        <name>Mg(2+)</name>
        <dbReference type="ChEBI" id="CHEBI:18420"/>
        <label>4</label>
    </ligand>
</feature>